<evidence type="ECO:0000313" key="2">
    <source>
        <dbReference type="Proteomes" id="UP000192276"/>
    </source>
</evidence>
<organism evidence="1 2">
    <name type="scientific">Niastella populi</name>
    <dbReference type="NCBI Taxonomy" id="550983"/>
    <lineage>
        <taxon>Bacteria</taxon>
        <taxon>Pseudomonadati</taxon>
        <taxon>Bacteroidota</taxon>
        <taxon>Chitinophagia</taxon>
        <taxon>Chitinophagales</taxon>
        <taxon>Chitinophagaceae</taxon>
        <taxon>Niastella</taxon>
    </lineage>
</organism>
<dbReference type="SUPFAM" id="SSF56784">
    <property type="entry name" value="HAD-like"/>
    <property type="match status" value="1"/>
</dbReference>
<keyword evidence="2" id="KW-1185">Reference proteome</keyword>
<dbReference type="InterPro" id="IPR006439">
    <property type="entry name" value="HAD-SF_hydro_IA"/>
</dbReference>
<dbReference type="Gene3D" id="1.10.150.240">
    <property type="entry name" value="Putative phosphatase, domain 2"/>
    <property type="match status" value="1"/>
</dbReference>
<dbReference type="PANTHER" id="PTHR43611">
    <property type="entry name" value="ALPHA-D-GLUCOSE 1-PHOSPHATE PHOSPHATASE"/>
    <property type="match status" value="1"/>
</dbReference>
<dbReference type="EMBL" id="LWBP01000254">
    <property type="protein sequence ID" value="OQP45738.1"/>
    <property type="molecule type" value="Genomic_DNA"/>
</dbReference>
<dbReference type="NCBIfam" id="TIGR01509">
    <property type="entry name" value="HAD-SF-IA-v3"/>
    <property type="match status" value="1"/>
</dbReference>
<sequence length="203" mass="22821">MAPVKNIIFDLGGVLLNLGIAQTRDAFIKLGLKQIDDLFRIGHAHGFFRDYEVGAITDEEFVEKARRLCHPGTTGSEVIDAWNVMLLDFPAEHVQFLQLLKNKYRLFLFSNTNAIHLQAFQKSYREVYGSAMDDLFEKAYYSHLINHRKPDVAAFEFVIKDSNVNAAETLFIDDALVNVEGARLAGLQAHHLTGGKTILDLGL</sequence>
<dbReference type="InterPro" id="IPR036412">
    <property type="entry name" value="HAD-like_sf"/>
</dbReference>
<dbReference type="AlphaFoldDB" id="A0A1V9EHX1"/>
<dbReference type="Gene3D" id="3.40.50.1000">
    <property type="entry name" value="HAD superfamily/HAD-like"/>
    <property type="match status" value="1"/>
</dbReference>
<dbReference type="CDD" id="cd02603">
    <property type="entry name" value="HAD_sEH-N_like"/>
    <property type="match status" value="1"/>
</dbReference>
<dbReference type="InterPro" id="IPR023198">
    <property type="entry name" value="PGP-like_dom2"/>
</dbReference>
<evidence type="ECO:0008006" key="3">
    <source>
        <dbReference type="Google" id="ProtNLM"/>
    </source>
</evidence>
<dbReference type="SFLD" id="SFLDG01129">
    <property type="entry name" value="C1.5:_HAD__Beta-PGM__Phosphata"/>
    <property type="match status" value="1"/>
</dbReference>
<proteinExistence type="predicted"/>
<dbReference type="SFLD" id="SFLDS00003">
    <property type="entry name" value="Haloacid_Dehalogenase"/>
    <property type="match status" value="1"/>
</dbReference>
<name>A0A1V9EHX1_9BACT</name>
<dbReference type="OrthoDB" id="9797415at2"/>
<protein>
    <recommendedName>
        <fullName evidence="3">Haloacid dehalogenase</fullName>
    </recommendedName>
</protein>
<accession>A0A1V9EHX1</accession>
<gene>
    <name evidence="1" type="ORF">A4R26_09625</name>
</gene>
<dbReference type="Pfam" id="PF00702">
    <property type="entry name" value="Hydrolase"/>
    <property type="match status" value="1"/>
</dbReference>
<dbReference type="InterPro" id="IPR023214">
    <property type="entry name" value="HAD_sf"/>
</dbReference>
<dbReference type="Proteomes" id="UP000192276">
    <property type="component" value="Unassembled WGS sequence"/>
</dbReference>
<reference evidence="2" key="1">
    <citation type="submission" date="2016-04" db="EMBL/GenBank/DDBJ databases">
        <authorList>
            <person name="Chen L."/>
            <person name="Zhuang W."/>
            <person name="Wang G."/>
        </authorList>
    </citation>
    <scope>NUCLEOTIDE SEQUENCE [LARGE SCALE GENOMIC DNA]</scope>
    <source>
        <strain evidence="2">208</strain>
    </source>
</reference>
<dbReference type="STRING" id="550983.A4R26_09625"/>
<comment type="caution">
    <text evidence="1">The sequence shown here is derived from an EMBL/GenBank/DDBJ whole genome shotgun (WGS) entry which is preliminary data.</text>
</comment>
<evidence type="ECO:0000313" key="1">
    <source>
        <dbReference type="EMBL" id="OQP45738.1"/>
    </source>
</evidence>
<dbReference type="PANTHER" id="PTHR43611:SF3">
    <property type="entry name" value="FLAVIN MONONUCLEOTIDE HYDROLASE 1, CHLOROPLATIC"/>
    <property type="match status" value="1"/>
</dbReference>
<dbReference type="RefSeq" id="WP_081171475.1">
    <property type="nucleotide sequence ID" value="NZ_LWBP01000254.1"/>
</dbReference>